<proteinExistence type="predicted"/>
<evidence type="ECO:0000313" key="2">
    <source>
        <dbReference type="Proteomes" id="UP001196413"/>
    </source>
</evidence>
<name>A0AAD5MFA7_PARTN</name>
<dbReference type="EMBL" id="JAHQIW010003161">
    <property type="protein sequence ID" value="KAJ1357512.1"/>
    <property type="molecule type" value="Genomic_DNA"/>
</dbReference>
<reference evidence="1" key="1">
    <citation type="submission" date="2021-06" db="EMBL/GenBank/DDBJ databases">
        <title>Parelaphostrongylus tenuis whole genome reference sequence.</title>
        <authorList>
            <person name="Garwood T.J."/>
            <person name="Larsen P.A."/>
            <person name="Fountain-Jones N.M."/>
            <person name="Garbe J.R."/>
            <person name="Macchietto M.G."/>
            <person name="Kania S.A."/>
            <person name="Gerhold R.W."/>
            <person name="Richards J.E."/>
            <person name="Wolf T.M."/>
        </authorList>
    </citation>
    <scope>NUCLEOTIDE SEQUENCE</scope>
    <source>
        <strain evidence="1">MNPRO001-30</strain>
        <tissue evidence="1">Meninges</tissue>
    </source>
</reference>
<gene>
    <name evidence="1" type="ORF">KIN20_015681</name>
</gene>
<dbReference type="Proteomes" id="UP001196413">
    <property type="component" value="Unassembled WGS sequence"/>
</dbReference>
<protein>
    <submittedName>
        <fullName evidence="1">Uncharacterized protein</fullName>
    </submittedName>
</protein>
<comment type="caution">
    <text evidence="1">The sequence shown here is derived from an EMBL/GenBank/DDBJ whole genome shotgun (WGS) entry which is preliminary data.</text>
</comment>
<sequence>MRMLHLSCAPLRKSQLDRTAKTHPAVANDFESSCSDESALKKNENVESTTHYAVTDKRRLGSHTASRRAQIVLFDGNARNVTGVLGKTSKYCIFPACSSLSIDTH</sequence>
<evidence type="ECO:0000313" key="1">
    <source>
        <dbReference type="EMBL" id="KAJ1357512.1"/>
    </source>
</evidence>
<dbReference type="AlphaFoldDB" id="A0AAD5MFA7"/>
<keyword evidence="2" id="KW-1185">Reference proteome</keyword>
<accession>A0AAD5MFA7</accession>
<organism evidence="1 2">
    <name type="scientific">Parelaphostrongylus tenuis</name>
    <name type="common">Meningeal worm</name>
    <dbReference type="NCBI Taxonomy" id="148309"/>
    <lineage>
        <taxon>Eukaryota</taxon>
        <taxon>Metazoa</taxon>
        <taxon>Ecdysozoa</taxon>
        <taxon>Nematoda</taxon>
        <taxon>Chromadorea</taxon>
        <taxon>Rhabditida</taxon>
        <taxon>Rhabditina</taxon>
        <taxon>Rhabditomorpha</taxon>
        <taxon>Strongyloidea</taxon>
        <taxon>Metastrongylidae</taxon>
        <taxon>Parelaphostrongylus</taxon>
    </lineage>
</organism>